<feature type="region of interest" description="Disordered" evidence="1">
    <location>
        <begin position="325"/>
        <end position="348"/>
    </location>
</feature>
<dbReference type="PANTHER" id="PTHR15503:SF45">
    <property type="entry name" value="RNA-DIRECTED DNA POLYMERASE HOMOLOG"/>
    <property type="match status" value="1"/>
</dbReference>
<dbReference type="PANTHER" id="PTHR15503">
    <property type="entry name" value="LDOC1 RELATED"/>
    <property type="match status" value="1"/>
</dbReference>
<feature type="region of interest" description="Disordered" evidence="1">
    <location>
        <begin position="1"/>
        <end position="29"/>
    </location>
</feature>
<comment type="caution">
    <text evidence="3">The sequence shown here is derived from an EMBL/GenBank/DDBJ whole genome shotgun (WGS) entry which is preliminary data.</text>
</comment>
<feature type="compositionally biased region" description="Basic and acidic residues" evidence="1">
    <location>
        <begin position="10"/>
        <end position="29"/>
    </location>
</feature>
<sequence>MATDASKLSATEENRGRGDTRKTKKERDLSKDKTWEKRLGDLETGLVGMGTQVDICIQRLDALEADFTDLRIGLKAAVELLREEMKVLITDSIKDAIRDADTKLRRDIDELSRDMHRSLLGLESRVNDCSKAIVTTGGNVVNIGPRVEIPKPSPFVGKREARAVDDFIWEMEQYLAGVQVLDDATKVKTATMYLKDTAALWWRRRSMDIERGTCTIKTWAEFVQELKRQFYPVNAEHEARSRLRKLKQTGTIKAYVKEFTTLILEIPDLSDKDSLFYFLDGLQPWAKIELERRNVQDLASAIAIAESLIDHKEKRPLKPMNEDCDEEFGGGDKPNHVRKVETRKPPRHDNDRATRGCFICDGPHNARYCPKKQSLQAMVARSNDDASQEDEEARLGAMQLQQHYELGDTGTSIRKHRNQWEACEGISGHRSKSQFNYQGRGQAAWPKD</sequence>
<gene>
    <name evidence="3" type="ORF">QVD17_12474</name>
</gene>
<accession>A0AAD8KUW3</accession>
<feature type="compositionally biased region" description="Basic and acidic residues" evidence="1">
    <location>
        <begin position="333"/>
        <end position="348"/>
    </location>
</feature>
<dbReference type="InterPro" id="IPR032567">
    <property type="entry name" value="RTL1-rel"/>
</dbReference>
<name>A0AAD8KUW3_TARER</name>
<dbReference type="InterPro" id="IPR005162">
    <property type="entry name" value="Retrotrans_gag_dom"/>
</dbReference>
<evidence type="ECO:0000256" key="1">
    <source>
        <dbReference type="SAM" id="MobiDB-lite"/>
    </source>
</evidence>
<organism evidence="3 4">
    <name type="scientific">Tagetes erecta</name>
    <name type="common">African marigold</name>
    <dbReference type="NCBI Taxonomy" id="13708"/>
    <lineage>
        <taxon>Eukaryota</taxon>
        <taxon>Viridiplantae</taxon>
        <taxon>Streptophyta</taxon>
        <taxon>Embryophyta</taxon>
        <taxon>Tracheophyta</taxon>
        <taxon>Spermatophyta</taxon>
        <taxon>Magnoliopsida</taxon>
        <taxon>eudicotyledons</taxon>
        <taxon>Gunneridae</taxon>
        <taxon>Pentapetalae</taxon>
        <taxon>asterids</taxon>
        <taxon>campanulids</taxon>
        <taxon>Asterales</taxon>
        <taxon>Asteraceae</taxon>
        <taxon>Asteroideae</taxon>
        <taxon>Heliantheae alliance</taxon>
        <taxon>Tageteae</taxon>
        <taxon>Tagetes</taxon>
    </lineage>
</organism>
<dbReference type="EMBL" id="JAUHHV010000003">
    <property type="protein sequence ID" value="KAK1430025.1"/>
    <property type="molecule type" value="Genomic_DNA"/>
</dbReference>
<evidence type="ECO:0000313" key="4">
    <source>
        <dbReference type="Proteomes" id="UP001229421"/>
    </source>
</evidence>
<feature type="region of interest" description="Disordered" evidence="1">
    <location>
        <begin position="428"/>
        <end position="448"/>
    </location>
</feature>
<protein>
    <recommendedName>
        <fullName evidence="2">Retrotransposon gag domain-containing protein</fullName>
    </recommendedName>
</protein>
<dbReference type="Pfam" id="PF03732">
    <property type="entry name" value="Retrotrans_gag"/>
    <property type="match status" value="1"/>
</dbReference>
<keyword evidence="4" id="KW-1185">Reference proteome</keyword>
<reference evidence="3" key="1">
    <citation type="journal article" date="2023" name="bioRxiv">
        <title>Improved chromosome-level genome assembly for marigold (Tagetes erecta).</title>
        <authorList>
            <person name="Jiang F."/>
            <person name="Yuan L."/>
            <person name="Wang S."/>
            <person name="Wang H."/>
            <person name="Xu D."/>
            <person name="Wang A."/>
            <person name="Fan W."/>
        </authorList>
    </citation>
    <scope>NUCLEOTIDE SEQUENCE</scope>
    <source>
        <strain evidence="3">WSJ</strain>
        <tissue evidence="3">Leaf</tissue>
    </source>
</reference>
<evidence type="ECO:0000259" key="2">
    <source>
        <dbReference type="Pfam" id="PF03732"/>
    </source>
</evidence>
<evidence type="ECO:0000313" key="3">
    <source>
        <dbReference type="EMBL" id="KAK1430025.1"/>
    </source>
</evidence>
<feature type="domain" description="Retrotransposon gag" evidence="2">
    <location>
        <begin position="189"/>
        <end position="284"/>
    </location>
</feature>
<dbReference type="Proteomes" id="UP001229421">
    <property type="component" value="Unassembled WGS sequence"/>
</dbReference>
<proteinExistence type="predicted"/>
<dbReference type="AlphaFoldDB" id="A0AAD8KUW3"/>